<evidence type="ECO:0000313" key="2">
    <source>
        <dbReference type="EMBL" id="AUM73095.1"/>
    </source>
</evidence>
<evidence type="ECO:0000313" key="3">
    <source>
        <dbReference type="Proteomes" id="UP000234882"/>
    </source>
</evidence>
<dbReference type="CDD" id="cd06532">
    <property type="entry name" value="Glyco_transf_25"/>
    <property type="match status" value="1"/>
</dbReference>
<accession>A0A2K9MF02</accession>
<protein>
    <recommendedName>
        <fullName evidence="1">Glycosyl transferase family 25 domain-containing protein</fullName>
    </recommendedName>
</protein>
<feature type="domain" description="Glycosyl transferase family 25" evidence="1">
    <location>
        <begin position="7"/>
        <end position="146"/>
    </location>
</feature>
<evidence type="ECO:0000259" key="1">
    <source>
        <dbReference type="Pfam" id="PF01755"/>
    </source>
</evidence>
<dbReference type="Proteomes" id="UP000234882">
    <property type="component" value="Chromosome"/>
</dbReference>
<dbReference type="EMBL" id="CP025583">
    <property type="protein sequence ID" value="AUM73095.1"/>
    <property type="molecule type" value="Genomic_DNA"/>
</dbReference>
<dbReference type="InterPro" id="IPR002654">
    <property type="entry name" value="Glyco_trans_25"/>
</dbReference>
<name>A0A2K9MF02_9RHOB</name>
<dbReference type="OrthoDB" id="259382at2"/>
<proteinExistence type="predicted"/>
<dbReference type="KEGG" id="paru:CYR75_01215"/>
<dbReference type="Pfam" id="PF01755">
    <property type="entry name" value="Glyco_transf_25"/>
    <property type="match status" value="1"/>
</dbReference>
<dbReference type="RefSeq" id="WP_101498479.1">
    <property type="nucleotide sequence ID" value="NZ_CP025583.1"/>
</dbReference>
<dbReference type="AlphaFoldDB" id="A0A2K9MF02"/>
<gene>
    <name evidence="2" type="ORF">CYR75_01215</name>
</gene>
<reference evidence="3" key="1">
    <citation type="submission" date="2017-12" db="EMBL/GenBank/DDBJ databases">
        <title>Genomic analysis of Paracoccus sp. CBA4604.</title>
        <authorList>
            <person name="Roh S.W."/>
            <person name="Kim J.Y."/>
            <person name="Kim J.S."/>
        </authorList>
    </citation>
    <scope>NUCLEOTIDE SEQUENCE [LARGE SCALE GENOMIC DNA]</scope>
    <source>
        <strain evidence="3">CBA4604</strain>
    </source>
</reference>
<organism evidence="2 3">
    <name type="scientific">Paracoccus jeotgali</name>
    <dbReference type="NCBI Taxonomy" id="2065379"/>
    <lineage>
        <taxon>Bacteria</taxon>
        <taxon>Pseudomonadati</taxon>
        <taxon>Pseudomonadota</taxon>
        <taxon>Alphaproteobacteria</taxon>
        <taxon>Rhodobacterales</taxon>
        <taxon>Paracoccaceae</taxon>
        <taxon>Paracoccus</taxon>
    </lineage>
</organism>
<sequence>MMTEDWPIFVLSLTGDEARRQPLLDRLTRMGLTFRLFYGVDGRAGLPADSLPLIDRETTAQRMGRVMTDGGFACALSHQNIYRTILDEGLPGAVVLEDDAILTDDFADYLQAGHHRQQGLTLFDYRFARALPWQRERLGRWVLFRAAQQSTLATAYSVSREAAAWLIDANSPVSFVADWPVDLYHHRVWLVTPRIVQHNQPGTGPSHLHQERAKTGATVMGLSRGQPGYWRSYLRRKIARKVGR</sequence>
<keyword evidence="3" id="KW-1185">Reference proteome</keyword>